<keyword evidence="3" id="KW-1185">Reference proteome</keyword>
<evidence type="ECO:0000313" key="3">
    <source>
        <dbReference type="Proteomes" id="UP000243975"/>
    </source>
</evidence>
<dbReference type="Gramene" id="KVI03137">
    <property type="protein sequence ID" value="KVI03137"/>
    <property type="gene ID" value="Ccrd_018569"/>
</dbReference>
<protein>
    <submittedName>
        <fullName evidence="2">Uncharacterized protein</fullName>
    </submittedName>
</protein>
<evidence type="ECO:0000313" key="2">
    <source>
        <dbReference type="EMBL" id="KVI03137.1"/>
    </source>
</evidence>
<sequence>MADNVQPGIAVAANRVRKRSERIMIMKSFSKFKNTADNPVLLDEDEPDDFDMNQDAFQPAGPVIPFPPAEDSTNFDVNCMKMNPDAAQVAGPFHTVEEADESTHCNAADQVAGPFHKVEEADDSTHCNVNPVAVQMNPDDVQLNQVADQVNSVPVQVNPVAFENVESVTGVVIKDVLSGPFDTVEEAYDSTHCTVDLQLNKVADEVNPVDVQDVQNVAGPFHKIEESDVQVNPDAVEVNSVDVQVNTVADQVNPVDVQNVAGPVLTVDEADDSTICTGQNQRKSIAVDKTKDGGKDETNKCKERLEDPDSSEENLCGLENLRTRTSPRTLYQTIVGLNDAQKIAVKQMGLGALLEMTINGVPTKLGFFVVDNLDVKKMELKLLYVESTISPKVVVEHKGHAISSWTLDLLKKRQSTEIKDGGFGLLPLRSKAESSEDVHHRYASNRENVGETSTPTHLSKEV</sequence>
<name>A0A118K1P6_CYNCS</name>
<reference evidence="2 3" key="1">
    <citation type="journal article" date="2016" name="Sci. Rep.">
        <title>The genome sequence of the outbreeding globe artichoke constructed de novo incorporating a phase-aware low-pass sequencing strategy of F1 progeny.</title>
        <authorList>
            <person name="Scaglione D."/>
            <person name="Reyes-Chin-Wo S."/>
            <person name="Acquadro A."/>
            <person name="Froenicke L."/>
            <person name="Portis E."/>
            <person name="Beitel C."/>
            <person name="Tirone M."/>
            <person name="Mauro R."/>
            <person name="Lo Monaco A."/>
            <person name="Mauromicale G."/>
            <person name="Faccioli P."/>
            <person name="Cattivelli L."/>
            <person name="Rieseberg L."/>
            <person name="Michelmore R."/>
            <person name="Lanteri S."/>
        </authorList>
    </citation>
    <scope>NUCLEOTIDE SEQUENCE [LARGE SCALE GENOMIC DNA]</scope>
    <source>
        <strain evidence="2">2C</strain>
    </source>
</reference>
<feature type="region of interest" description="Disordered" evidence="1">
    <location>
        <begin position="436"/>
        <end position="462"/>
    </location>
</feature>
<dbReference type="Proteomes" id="UP000243975">
    <property type="component" value="Unassembled WGS sequence"/>
</dbReference>
<comment type="caution">
    <text evidence="2">The sequence shown here is derived from an EMBL/GenBank/DDBJ whole genome shotgun (WGS) entry which is preliminary data.</text>
</comment>
<dbReference type="AlphaFoldDB" id="A0A118K1P6"/>
<gene>
    <name evidence="2" type="ORF">Ccrd_018569</name>
</gene>
<evidence type="ECO:0000256" key="1">
    <source>
        <dbReference type="SAM" id="MobiDB-lite"/>
    </source>
</evidence>
<feature type="compositionally biased region" description="Polar residues" evidence="1">
    <location>
        <begin position="445"/>
        <end position="462"/>
    </location>
</feature>
<feature type="region of interest" description="Disordered" evidence="1">
    <location>
        <begin position="288"/>
        <end position="312"/>
    </location>
</feature>
<dbReference type="EMBL" id="LEKV01002502">
    <property type="protein sequence ID" value="KVI03137.1"/>
    <property type="molecule type" value="Genomic_DNA"/>
</dbReference>
<proteinExistence type="predicted"/>
<accession>A0A118K1P6</accession>
<feature type="compositionally biased region" description="Basic and acidic residues" evidence="1">
    <location>
        <begin position="288"/>
        <end position="307"/>
    </location>
</feature>
<organism evidence="2 3">
    <name type="scientific">Cynara cardunculus var. scolymus</name>
    <name type="common">Globe artichoke</name>
    <name type="synonym">Cynara scolymus</name>
    <dbReference type="NCBI Taxonomy" id="59895"/>
    <lineage>
        <taxon>Eukaryota</taxon>
        <taxon>Viridiplantae</taxon>
        <taxon>Streptophyta</taxon>
        <taxon>Embryophyta</taxon>
        <taxon>Tracheophyta</taxon>
        <taxon>Spermatophyta</taxon>
        <taxon>Magnoliopsida</taxon>
        <taxon>eudicotyledons</taxon>
        <taxon>Gunneridae</taxon>
        <taxon>Pentapetalae</taxon>
        <taxon>asterids</taxon>
        <taxon>campanulids</taxon>
        <taxon>Asterales</taxon>
        <taxon>Asteraceae</taxon>
        <taxon>Carduoideae</taxon>
        <taxon>Cardueae</taxon>
        <taxon>Carduinae</taxon>
        <taxon>Cynara</taxon>
    </lineage>
</organism>